<organism evidence="2 3">
    <name type="scientific">Stephania yunnanensis</name>
    <dbReference type="NCBI Taxonomy" id="152371"/>
    <lineage>
        <taxon>Eukaryota</taxon>
        <taxon>Viridiplantae</taxon>
        <taxon>Streptophyta</taxon>
        <taxon>Embryophyta</taxon>
        <taxon>Tracheophyta</taxon>
        <taxon>Spermatophyta</taxon>
        <taxon>Magnoliopsida</taxon>
        <taxon>Ranunculales</taxon>
        <taxon>Menispermaceae</taxon>
        <taxon>Menispermoideae</taxon>
        <taxon>Cissampelideae</taxon>
        <taxon>Stephania</taxon>
    </lineage>
</organism>
<keyword evidence="1" id="KW-0812">Transmembrane</keyword>
<comment type="caution">
    <text evidence="2">The sequence shown here is derived from an EMBL/GenBank/DDBJ whole genome shotgun (WGS) entry which is preliminary data.</text>
</comment>
<evidence type="ECO:0000256" key="1">
    <source>
        <dbReference type="SAM" id="Phobius"/>
    </source>
</evidence>
<keyword evidence="1" id="KW-0472">Membrane</keyword>
<feature type="transmembrane region" description="Helical" evidence="1">
    <location>
        <begin position="9"/>
        <end position="27"/>
    </location>
</feature>
<dbReference type="AlphaFoldDB" id="A0AAP0J6R4"/>
<keyword evidence="3" id="KW-1185">Reference proteome</keyword>
<dbReference type="EMBL" id="JBBNAF010000007">
    <property type="protein sequence ID" value="KAK9128030.1"/>
    <property type="molecule type" value="Genomic_DNA"/>
</dbReference>
<name>A0AAP0J6R4_9MAGN</name>
<accession>A0AAP0J6R4</accession>
<evidence type="ECO:0000313" key="2">
    <source>
        <dbReference type="EMBL" id="KAK9128030.1"/>
    </source>
</evidence>
<keyword evidence="1" id="KW-1133">Transmembrane helix</keyword>
<reference evidence="2 3" key="1">
    <citation type="submission" date="2024-01" db="EMBL/GenBank/DDBJ databases">
        <title>Genome assemblies of Stephania.</title>
        <authorList>
            <person name="Yang L."/>
        </authorList>
    </citation>
    <scope>NUCLEOTIDE SEQUENCE [LARGE SCALE GENOMIC DNA]</scope>
    <source>
        <strain evidence="2">YNDBR</strain>
        <tissue evidence="2">Leaf</tissue>
    </source>
</reference>
<gene>
    <name evidence="2" type="ORF">Syun_016827</name>
</gene>
<protein>
    <submittedName>
        <fullName evidence="2">Uncharacterized protein</fullName>
    </submittedName>
</protein>
<sequence length="83" mass="9081">MISSQTSSFINSNVLLSILSAISSYIVVQQSPLIFSILPSAIFSHLASQRSLPILILDNHPTQGLDILSFAFSLLLQLATYWS</sequence>
<dbReference type="Proteomes" id="UP001420932">
    <property type="component" value="Unassembled WGS sequence"/>
</dbReference>
<proteinExistence type="predicted"/>
<evidence type="ECO:0000313" key="3">
    <source>
        <dbReference type="Proteomes" id="UP001420932"/>
    </source>
</evidence>